<dbReference type="EMBL" id="JAETWB010000003">
    <property type="protein sequence ID" value="MBL6078452.1"/>
    <property type="molecule type" value="Genomic_DNA"/>
</dbReference>
<dbReference type="InterPro" id="IPR011227">
    <property type="entry name" value="UCP029730"/>
</dbReference>
<comment type="caution">
    <text evidence="1">The sequence shown here is derived from an EMBL/GenBank/DDBJ whole genome shotgun (WGS) entry which is preliminary data.</text>
</comment>
<keyword evidence="2" id="KW-1185">Reference proteome</keyword>
<accession>A0ABS1U1A1</accession>
<dbReference type="RefSeq" id="WP_202831591.1">
    <property type="nucleotide sequence ID" value="NZ_JAETWB010000003.1"/>
</dbReference>
<name>A0ABS1U1A1_9PROT</name>
<dbReference type="Proteomes" id="UP000660885">
    <property type="component" value="Unassembled WGS sequence"/>
</dbReference>
<dbReference type="PIRSF" id="PIRSF029730">
    <property type="entry name" value="UCP029730"/>
    <property type="match status" value="1"/>
</dbReference>
<protein>
    <submittedName>
        <fullName evidence="1">N-formylglutamate amidohydrolase</fullName>
    </submittedName>
</protein>
<sequence length="243" mass="25974">MRPAVTTLNPEGASPFVLLCEHASNHIPDSYAGLGLGPADLARHIAWDIGAAALARLLSERLDAPLFLSGYSRLLIDCNRPLGAPTSIPLRSEDTDIPGNLDLPAEEVAARQNRYFRPLHDAVAACLDARRGGPAIVIGVHSFTPVYQGVRRPWHAGLLYAGAAALGRGLIEALAADRALVIGDNEPYRIEPEHDYTVPVHGDARGLPAALLEVRQDLVADEAGIEAWAARLVPAFRAVQASR</sequence>
<proteinExistence type="predicted"/>
<dbReference type="SUPFAM" id="SSF53187">
    <property type="entry name" value="Zn-dependent exopeptidases"/>
    <property type="match status" value="1"/>
</dbReference>
<dbReference type="InterPro" id="IPR007709">
    <property type="entry name" value="N-FG_amidohydro"/>
</dbReference>
<evidence type="ECO:0000313" key="1">
    <source>
        <dbReference type="EMBL" id="MBL6078452.1"/>
    </source>
</evidence>
<evidence type="ECO:0000313" key="2">
    <source>
        <dbReference type="Proteomes" id="UP000660885"/>
    </source>
</evidence>
<reference evidence="1 2" key="1">
    <citation type="submission" date="2021-01" db="EMBL/GenBank/DDBJ databases">
        <title>Belnapia mucosa sp. nov. and Belnapia arida sp. nov., isolated from the Tabernas Desert (Almeria, Spain).</title>
        <authorList>
            <person name="Molina-Menor E."/>
            <person name="Vidal-Verdu A."/>
            <person name="Calonge A."/>
            <person name="Satari L."/>
            <person name="Pereto J."/>
            <person name="Porcar M."/>
        </authorList>
    </citation>
    <scope>NUCLEOTIDE SEQUENCE [LARGE SCALE GENOMIC DNA]</scope>
    <source>
        <strain evidence="1 2">T18</strain>
    </source>
</reference>
<dbReference type="Pfam" id="PF05013">
    <property type="entry name" value="FGase"/>
    <property type="match status" value="1"/>
</dbReference>
<organism evidence="1 2">
    <name type="scientific">Belnapia arida</name>
    <dbReference type="NCBI Taxonomy" id="2804533"/>
    <lineage>
        <taxon>Bacteria</taxon>
        <taxon>Pseudomonadati</taxon>
        <taxon>Pseudomonadota</taxon>
        <taxon>Alphaproteobacteria</taxon>
        <taxon>Acetobacterales</taxon>
        <taxon>Roseomonadaceae</taxon>
        <taxon>Belnapia</taxon>
    </lineage>
</organism>
<dbReference type="Gene3D" id="3.40.630.40">
    <property type="entry name" value="Zn-dependent exopeptidases"/>
    <property type="match status" value="1"/>
</dbReference>
<gene>
    <name evidence="1" type="ORF">JMJ56_10580</name>
</gene>